<protein>
    <submittedName>
        <fullName evidence="1">Uncharacterized protein</fullName>
    </submittedName>
</protein>
<evidence type="ECO:0000313" key="1">
    <source>
        <dbReference type="EMBL" id="AFK46961.1"/>
    </source>
</evidence>
<name>I3T369_MEDTR</name>
<dbReference type="AlphaFoldDB" id="I3T369"/>
<sequence length="19" mass="2420">MPLRSFCSYKNIIRKWDDF</sequence>
<dbReference type="EMBL" id="BT147167">
    <property type="protein sequence ID" value="AFK46961.1"/>
    <property type="molecule type" value="mRNA"/>
</dbReference>
<proteinExistence type="evidence at transcript level"/>
<organism evidence="1">
    <name type="scientific">Medicago truncatula</name>
    <name type="common">Barrel medic</name>
    <name type="synonym">Medicago tribuloides</name>
    <dbReference type="NCBI Taxonomy" id="3880"/>
    <lineage>
        <taxon>Eukaryota</taxon>
        <taxon>Viridiplantae</taxon>
        <taxon>Streptophyta</taxon>
        <taxon>Embryophyta</taxon>
        <taxon>Tracheophyta</taxon>
        <taxon>Spermatophyta</taxon>
        <taxon>Magnoliopsida</taxon>
        <taxon>eudicotyledons</taxon>
        <taxon>Gunneridae</taxon>
        <taxon>Pentapetalae</taxon>
        <taxon>rosids</taxon>
        <taxon>fabids</taxon>
        <taxon>Fabales</taxon>
        <taxon>Fabaceae</taxon>
        <taxon>Papilionoideae</taxon>
        <taxon>50 kb inversion clade</taxon>
        <taxon>NPAAA clade</taxon>
        <taxon>Hologalegina</taxon>
        <taxon>IRL clade</taxon>
        <taxon>Trifolieae</taxon>
        <taxon>Medicago</taxon>
    </lineage>
</organism>
<reference evidence="1" key="1">
    <citation type="submission" date="2012-05" db="EMBL/GenBank/DDBJ databases">
        <authorList>
            <person name="Krishnakumar V."/>
            <person name="Cheung F."/>
            <person name="Xiao Y."/>
            <person name="Chan A."/>
            <person name="Moskal W.A."/>
            <person name="Town C.D."/>
        </authorList>
    </citation>
    <scope>NUCLEOTIDE SEQUENCE</scope>
</reference>
<accession>I3T369</accession>